<accession>A0A0K1P9P0</accession>
<feature type="binding site" evidence="5">
    <location>
        <position position="70"/>
    </location>
    <ligand>
        <name>S-adenosyl-L-methionine</name>
        <dbReference type="ChEBI" id="CHEBI:59789"/>
    </ligand>
</feature>
<dbReference type="GO" id="GO:0032259">
    <property type="term" value="P:methylation"/>
    <property type="evidence" value="ECO:0007669"/>
    <property type="project" value="UniProtKB-KW"/>
</dbReference>
<reference evidence="6 7" key="1">
    <citation type="submission" date="2015-08" db="EMBL/GenBank/DDBJ databases">
        <authorList>
            <person name="Babu N.S."/>
            <person name="Beckwith C.J."/>
            <person name="Beseler K.G."/>
            <person name="Brison A."/>
            <person name="Carone J.V."/>
            <person name="Caskin T.P."/>
            <person name="Diamond M."/>
            <person name="Durham M.E."/>
            <person name="Foxe J.M."/>
            <person name="Go M."/>
            <person name="Henderson B.A."/>
            <person name="Jones I.B."/>
            <person name="McGettigan J.A."/>
            <person name="Micheletti S.J."/>
            <person name="Nasrallah M.E."/>
            <person name="Ortiz D."/>
            <person name="Piller C.R."/>
            <person name="Privatt S.R."/>
            <person name="Schneider S.L."/>
            <person name="Sharp S."/>
            <person name="Smith T.C."/>
            <person name="Stanton J.D."/>
            <person name="Ullery H.E."/>
            <person name="Wilson R.J."/>
            <person name="Serrano M.G."/>
            <person name="Buck G."/>
            <person name="Lee V."/>
            <person name="Wang Y."/>
            <person name="Carvalho R."/>
            <person name="Voegtly L."/>
            <person name="Shi R."/>
            <person name="Duckworth R."/>
            <person name="Johnson A."/>
            <person name="Loviza R."/>
            <person name="Walstead R."/>
            <person name="Shah Z."/>
            <person name="Kiflezghi M."/>
            <person name="Wade K."/>
            <person name="Ball S.L."/>
            <person name="Bradley K.W."/>
            <person name="Asai D.J."/>
            <person name="Bowman C.A."/>
            <person name="Russell D.A."/>
            <person name="Pope W.H."/>
            <person name="Jacobs-Sera D."/>
            <person name="Hendrix R.W."/>
            <person name="Hatfull G.F."/>
        </authorList>
    </citation>
    <scope>NUCLEOTIDE SEQUENCE [LARGE SCALE GENOMIC DNA]</scope>
    <source>
        <strain evidence="6 7">DSM 27710</strain>
    </source>
</reference>
<sequence>MMAHGEQGLHGPQAQGHDGASVRSMFDRIAPTYDKLNHLLSAGVDRAWRTELARELPDPCGRVLDLCAGTLDLGHAIWMEHPEAKVTAADFAVEMLRRGRNKLPDALLCGADALALPFKDESFDVAVCGFGVRNVSDLAACFREVRRVLKPGGTFAILEFFRPEKAITRAFHSLYNRRVLPTVGAAVSGDGDAYRYLAESMERFHSLAEAKELLASCGYRDVRGRDLLFGVASILSGARA</sequence>
<evidence type="ECO:0000256" key="2">
    <source>
        <dbReference type="ARBA" id="ARBA00022603"/>
    </source>
</evidence>
<dbReference type="UniPathway" id="UPA00232"/>
<name>A0A0K1P9P0_9BACT</name>
<dbReference type="PROSITE" id="PS01183">
    <property type="entry name" value="UBIE_1"/>
    <property type="match status" value="1"/>
</dbReference>
<keyword evidence="1 5" id="KW-0474">Menaquinone biosynthesis</keyword>
<dbReference type="SUPFAM" id="SSF53335">
    <property type="entry name" value="S-adenosyl-L-methionine-dependent methyltransferases"/>
    <property type="match status" value="1"/>
</dbReference>
<dbReference type="PANTHER" id="PTHR43591">
    <property type="entry name" value="METHYLTRANSFERASE"/>
    <property type="match status" value="1"/>
</dbReference>
<dbReference type="CDD" id="cd02440">
    <property type="entry name" value="AdoMet_MTases"/>
    <property type="match status" value="1"/>
</dbReference>
<dbReference type="InterPro" id="IPR004033">
    <property type="entry name" value="UbiE/COQ5_MeTrFase"/>
</dbReference>
<evidence type="ECO:0000256" key="3">
    <source>
        <dbReference type="ARBA" id="ARBA00022679"/>
    </source>
</evidence>
<dbReference type="GO" id="GO:0043770">
    <property type="term" value="F:demethylmenaquinone methyltransferase activity"/>
    <property type="evidence" value="ECO:0007669"/>
    <property type="project" value="UniProtKB-UniRule"/>
</dbReference>
<protein>
    <recommendedName>
        <fullName evidence="5">Demethylmenaquinone methyltransferase</fullName>
        <ecNumber evidence="5">2.1.1.163</ecNumber>
    </recommendedName>
</protein>
<feature type="binding site" evidence="5">
    <location>
        <begin position="112"/>
        <end position="113"/>
    </location>
    <ligand>
        <name>S-adenosyl-L-methionine</name>
        <dbReference type="ChEBI" id="CHEBI:59789"/>
    </ligand>
</feature>
<dbReference type="InterPro" id="IPR029063">
    <property type="entry name" value="SAM-dependent_MTases_sf"/>
</dbReference>
<evidence type="ECO:0000256" key="1">
    <source>
        <dbReference type="ARBA" id="ARBA00022428"/>
    </source>
</evidence>
<organism evidence="6 7">
    <name type="scientific">Vulgatibacter incomptus</name>
    <dbReference type="NCBI Taxonomy" id="1391653"/>
    <lineage>
        <taxon>Bacteria</taxon>
        <taxon>Pseudomonadati</taxon>
        <taxon>Myxococcota</taxon>
        <taxon>Myxococcia</taxon>
        <taxon>Myxococcales</taxon>
        <taxon>Cystobacterineae</taxon>
        <taxon>Vulgatibacteraceae</taxon>
        <taxon>Vulgatibacter</taxon>
    </lineage>
</organism>
<feature type="binding site" evidence="5">
    <location>
        <position position="90"/>
    </location>
    <ligand>
        <name>S-adenosyl-L-methionine</name>
        <dbReference type="ChEBI" id="CHEBI:59789"/>
    </ligand>
</feature>
<dbReference type="AlphaFoldDB" id="A0A0K1P9P0"/>
<keyword evidence="3 5" id="KW-0808">Transferase</keyword>
<dbReference type="RefSeq" id="WP_050724363.1">
    <property type="nucleotide sequence ID" value="NZ_CP012332.1"/>
</dbReference>
<keyword evidence="7" id="KW-1185">Reference proteome</keyword>
<dbReference type="UniPathway" id="UPA00079">
    <property type="reaction ID" value="UER00169"/>
</dbReference>
<dbReference type="PROSITE" id="PS51608">
    <property type="entry name" value="SAM_MT_UBIE"/>
    <property type="match status" value="1"/>
</dbReference>
<comment type="pathway">
    <text evidence="5">Quinol/quinone metabolism; menaquinone biosynthesis; menaquinol from 1,4-dihydroxy-2-naphthoate: step 2/2.</text>
</comment>
<dbReference type="PANTHER" id="PTHR43591:SF24">
    <property type="entry name" value="2-METHOXY-6-POLYPRENYL-1,4-BENZOQUINOL METHYLASE, MITOCHONDRIAL"/>
    <property type="match status" value="1"/>
</dbReference>
<dbReference type="EC" id="2.1.1.163" evidence="5"/>
<evidence type="ECO:0000256" key="5">
    <source>
        <dbReference type="HAMAP-Rule" id="MF_01813"/>
    </source>
</evidence>
<comment type="function">
    <text evidence="5">Methyltransferase required for the conversion of demethylmenaquinol (DMKH2) to menaquinol (MKH2).</text>
</comment>
<comment type="catalytic activity">
    <reaction evidence="5">
        <text>a 2-demethylmenaquinol + S-adenosyl-L-methionine = a menaquinol + S-adenosyl-L-homocysteine + H(+)</text>
        <dbReference type="Rhea" id="RHEA:42640"/>
        <dbReference type="Rhea" id="RHEA-COMP:9539"/>
        <dbReference type="Rhea" id="RHEA-COMP:9563"/>
        <dbReference type="ChEBI" id="CHEBI:15378"/>
        <dbReference type="ChEBI" id="CHEBI:18151"/>
        <dbReference type="ChEBI" id="CHEBI:55437"/>
        <dbReference type="ChEBI" id="CHEBI:57856"/>
        <dbReference type="ChEBI" id="CHEBI:59789"/>
        <dbReference type="EC" id="2.1.1.163"/>
    </reaction>
</comment>
<dbReference type="KEGG" id="vin:AKJ08_0216"/>
<evidence type="ECO:0000313" key="6">
    <source>
        <dbReference type="EMBL" id="AKU89829.1"/>
    </source>
</evidence>
<dbReference type="NCBIfam" id="TIGR01934">
    <property type="entry name" value="MenG_MenH_UbiE"/>
    <property type="match status" value="1"/>
</dbReference>
<evidence type="ECO:0000256" key="4">
    <source>
        <dbReference type="ARBA" id="ARBA00022691"/>
    </source>
</evidence>
<dbReference type="GO" id="GO:0006744">
    <property type="term" value="P:ubiquinone biosynthetic process"/>
    <property type="evidence" value="ECO:0007669"/>
    <property type="project" value="UniProtKB-UniPathway"/>
</dbReference>
<dbReference type="InterPro" id="IPR023576">
    <property type="entry name" value="UbiE/COQ5_MeTrFase_CS"/>
</dbReference>
<evidence type="ECO:0000313" key="7">
    <source>
        <dbReference type="Proteomes" id="UP000055590"/>
    </source>
</evidence>
<dbReference type="Pfam" id="PF01209">
    <property type="entry name" value="Ubie_methyltran"/>
    <property type="match status" value="1"/>
</dbReference>
<proteinExistence type="inferred from homology"/>
<gene>
    <name evidence="5" type="primary">menG</name>
    <name evidence="6" type="ORF">AKJ08_0216</name>
</gene>
<dbReference type="Proteomes" id="UP000055590">
    <property type="component" value="Chromosome"/>
</dbReference>
<dbReference type="EMBL" id="CP012332">
    <property type="protein sequence ID" value="AKU89829.1"/>
    <property type="molecule type" value="Genomic_DNA"/>
</dbReference>
<comment type="similarity">
    <text evidence="5">Belongs to the class I-like SAM-binding methyltransferase superfamily. MenG/UbiE family.</text>
</comment>
<dbReference type="GO" id="GO:0009234">
    <property type="term" value="P:menaquinone biosynthetic process"/>
    <property type="evidence" value="ECO:0007669"/>
    <property type="project" value="UniProtKB-UniRule"/>
</dbReference>
<dbReference type="HAMAP" id="MF_01813">
    <property type="entry name" value="MenG_UbiE_methyltr"/>
    <property type="match status" value="1"/>
</dbReference>
<comment type="caution">
    <text evidence="5">Lacks conserved residue(s) required for the propagation of feature annotation.</text>
</comment>
<dbReference type="OrthoDB" id="9808140at2"/>
<dbReference type="Gene3D" id="3.40.50.150">
    <property type="entry name" value="Vaccinia Virus protein VP39"/>
    <property type="match status" value="1"/>
</dbReference>
<keyword evidence="4 5" id="KW-0949">S-adenosyl-L-methionine</keyword>
<dbReference type="STRING" id="1391653.AKJ08_0216"/>
<keyword evidence="2 5" id="KW-0489">Methyltransferase</keyword>